<accession>E9CPT0</accession>
<proteinExistence type="predicted"/>
<name>E9CPT0_9GAMM</name>
<dbReference type="HOGENOM" id="CLU_3437931_0_0_6"/>
<keyword evidence="2" id="KW-1185">Reference proteome</keyword>
<feature type="non-terminal residue" evidence="1">
    <location>
        <position position="1"/>
    </location>
</feature>
<reference evidence="2" key="1">
    <citation type="journal article" date="2011" name="Genome Biol. Evol.">
        <title>Massive genomic decay in Serratia symbiotica, a recently evolved symbiont of aphids.</title>
        <authorList>
            <person name="Burke G.R."/>
            <person name="Moran N.A."/>
        </authorList>
    </citation>
    <scope>NUCLEOTIDE SEQUENCE [LARGE SCALE GENOMIC DNA]</scope>
    <source>
        <strain evidence="2">Tucson</strain>
    </source>
</reference>
<organism evidence="1 2">
    <name type="scientific">Serratia symbiotica str. Tucson</name>
    <dbReference type="NCBI Taxonomy" id="914128"/>
    <lineage>
        <taxon>Bacteria</taxon>
        <taxon>Pseudomonadati</taxon>
        <taxon>Pseudomonadota</taxon>
        <taxon>Gammaproteobacteria</taxon>
        <taxon>Enterobacterales</taxon>
        <taxon>Yersiniaceae</taxon>
        <taxon>Serratia</taxon>
        <taxon>Serratia symbiotica</taxon>
    </lineage>
</organism>
<gene>
    <name evidence="1" type="ORF">SSYM_2568</name>
</gene>
<dbReference type="Proteomes" id="UP000013568">
    <property type="component" value="Unassembled WGS sequence"/>
</dbReference>
<dbReference type="EMBL" id="GL636126">
    <property type="protein sequence ID" value="EFW11486.1"/>
    <property type="molecule type" value="Genomic_DNA"/>
</dbReference>
<sequence>KPHCRTYSNN</sequence>
<evidence type="ECO:0000313" key="1">
    <source>
        <dbReference type="EMBL" id="EFW11486.1"/>
    </source>
</evidence>
<evidence type="ECO:0000313" key="2">
    <source>
        <dbReference type="Proteomes" id="UP000013568"/>
    </source>
</evidence>
<protein>
    <submittedName>
        <fullName evidence="1">Uncharacterized protein</fullName>
    </submittedName>
</protein>